<dbReference type="GO" id="GO:0009228">
    <property type="term" value="P:thiamine biosynthetic process"/>
    <property type="evidence" value="ECO:0007669"/>
    <property type="project" value="UniProtKB-KW"/>
</dbReference>
<dbReference type="PANTHER" id="PTHR20857">
    <property type="entry name" value="THIAMINE-PHOSPHATE PYROPHOSPHORYLASE"/>
    <property type="match status" value="1"/>
</dbReference>
<dbReference type="PANTHER" id="PTHR20857:SF15">
    <property type="entry name" value="THIAMINE-PHOSPHATE SYNTHASE"/>
    <property type="match status" value="1"/>
</dbReference>
<dbReference type="SUPFAM" id="SSF51391">
    <property type="entry name" value="Thiamin phosphate synthase"/>
    <property type="match status" value="1"/>
</dbReference>
<organism evidence="4 5">
    <name type="scientific">Faecalicatena orotica</name>
    <dbReference type="NCBI Taxonomy" id="1544"/>
    <lineage>
        <taxon>Bacteria</taxon>
        <taxon>Bacillati</taxon>
        <taxon>Bacillota</taxon>
        <taxon>Clostridia</taxon>
        <taxon>Lachnospirales</taxon>
        <taxon>Lachnospiraceae</taxon>
        <taxon>Faecalicatena</taxon>
    </lineage>
</organism>
<evidence type="ECO:0000313" key="4">
    <source>
        <dbReference type="EMBL" id="PWJ31450.1"/>
    </source>
</evidence>
<dbReference type="Proteomes" id="UP000245845">
    <property type="component" value="Unassembled WGS sequence"/>
</dbReference>
<dbReference type="GO" id="GO:0005737">
    <property type="term" value="C:cytoplasm"/>
    <property type="evidence" value="ECO:0007669"/>
    <property type="project" value="TreeGrafter"/>
</dbReference>
<dbReference type="InterPro" id="IPR013785">
    <property type="entry name" value="Aldolase_TIM"/>
</dbReference>
<accession>A0A2Y9C4L4</accession>
<keyword evidence="5" id="KW-1185">Reference proteome</keyword>
<dbReference type="Pfam" id="PF02581">
    <property type="entry name" value="TMP-TENI"/>
    <property type="match status" value="1"/>
</dbReference>
<dbReference type="EMBL" id="QGDL01000002">
    <property type="protein sequence ID" value="PWJ31450.1"/>
    <property type="molecule type" value="Genomic_DNA"/>
</dbReference>
<feature type="domain" description="Thiamine phosphate synthase/TenI" evidence="3">
    <location>
        <begin position="12"/>
        <end position="195"/>
    </location>
</feature>
<proteinExistence type="predicted"/>
<name>A0A2Y9C4L4_9FIRM</name>
<reference evidence="4 5" key="1">
    <citation type="submission" date="2018-05" db="EMBL/GenBank/DDBJ databases">
        <title>The Hungate 1000. A catalogue of reference genomes from the rumen microbiome.</title>
        <authorList>
            <person name="Kelly W."/>
        </authorList>
    </citation>
    <scope>NUCLEOTIDE SEQUENCE [LARGE SCALE GENOMIC DNA]</scope>
    <source>
        <strain evidence="4 5">NLAE-zl-C242</strain>
    </source>
</reference>
<keyword evidence="2" id="KW-0784">Thiamine biosynthesis</keyword>
<evidence type="ECO:0000259" key="3">
    <source>
        <dbReference type="Pfam" id="PF02581"/>
    </source>
</evidence>
<dbReference type="Gene3D" id="3.20.20.70">
    <property type="entry name" value="Aldolase class I"/>
    <property type="match status" value="1"/>
</dbReference>
<dbReference type="OrthoDB" id="9815348at2"/>
<dbReference type="CDD" id="cd00564">
    <property type="entry name" value="TMP_TenI"/>
    <property type="match status" value="1"/>
</dbReference>
<evidence type="ECO:0000313" key="5">
    <source>
        <dbReference type="Proteomes" id="UP000245845"/>
    </source>
</evidence>
<sequence length="199" mass="22073">MCRGEDCYKNIIAVTNRNLCNRPYMEQIERICSRHPKAVLVREKDLPVDEYARLLAQVQEICLRYGVQCIAHTYTYAAVQCGIDVIHYPLNLLQDEMLHHVSKKKIVHIRKKGASVHSVEEALLAEALGADYLTAGHIFETGCKPGAAPRGKDFLRSVCTAVKIPVYAIGGMSASEKCVESMVLCGAAGICVMSECMQW</sequence>
<comment type="caution">
    <text evidence="4">The sequence shown here is derived from an EMBL/GenBank/DDBJ whole genome shotgun (WGS) entry which is preliminary data.</text>
</comment>
<dbReference type="AlphaFoldDB" id="A0A2Y9C4L4"/>
<dbReference type="GO" id="GO:0004789">
    <property type="term" value="F:thiamine-phosphate diphosphorylase activity"/>
    <property type="evidence" value="ECO:0007669"/>
    <property type="project" value="TreeGrafter"/>
</dbReference>
<dbReference type="RefSeq" id="WP_109730149.1">
    <property type="nucleotide sequence ID" value="NZ_BAAACK010000006.1"/>
</dbReference>
<comment type="pathway">
    <text evidence="1">Cofactor biosynthesis; thiamine diphosphate biosynthesis.</text>
</comment>
<dbReference type="InterPro" id="IPR036206">
    <property type="entry name" value="ThiamineP_synth_sf"/>
</dbReference>
<evidence type="ECO:0000256" key="2">
    <source>
        <dbReference type="ARBA" id="ARBA00022977"/>
    </source>
</evidence>
<protein>
    <submittedName>
        <fullName evidence="4">Thiamine-phosphate pyrophosphorylase</fullName>
    </submittedName>
</protein>
<gene>
    <name evidence="4" type="ORF">A8806_102307</name>
</gene>
<evidence type="ECO:0000256" key="1">
    <source>
        <dbReference type="ARBA" id="ARBA00004948"/>
    </source>
</evidence>
<dbReference type="InterPro" id="IPR022998">
    <property type="entry name" value="ThiamineP_synth_TenI"/>
</dbReference>